<accession>A0A834TQK9</accession>
<dbReference type="EMBL" id="JAAIUW010000008">
    <property type="protein sequence ID" value="KAF7821834.1"/>
    <property type="molecule type" value="Genomic_DNA"/>
</dbReference>
<organism evidence="1 2">
    <name type="scientific">Senna tora</name>
    <dbReference type="NCBI Taxonomy" id="362788"/>
    <lineage>
        <taxon>Eukaryota</taxon>
        <taxon>Viridiplantae</taxon>
        <taxon>Streptophyta</taxon>
        <taxon>Embryophyta</taxon>
        <taxon>Tracheophyta</taxon>
        <taxon>Spermatophyta</taxon>
        <taxon>Magnoliopsida</taxon>
        <taxon>eudicotyledons</taxon>
        <taxon>Gunneridae</taxon>
        <taxon>Pentapetalae</taxon>
        <taxon>rosids</taxon>
        <taxon>fabids</taxon>
        <taxon>Fabales</taxon>
        <taxon>Fabaceae</taxon>
        <taxon>Caesalpinioideae</taxon>
        <taxon>Cassia clade</taxon>
        <taxon>Senna</taxon>
    </lineage>
</organism>
<name>A0A834TQK9_9FABA</name>
<comment type="caution">
    <text evidence="1">The sequence shown here is derived from an EMBL/GenBank/DDBJ whole genome shotgun (WGS) entry which is preliminary data.</text>
</comment>
<keyword evidence="2" id="KW-1185">Reference proteome</keyword>
<dbReference type="AlphaFoldDB" id="A0A834TQK9"/>
<reference evidence="1" key="1">
    <citation type="submission" date="2020-09" db="EMBL/GenBank/DDBJ databases">
        <title>Genome-Enabled Discovery of Anthraquinone Biosynthesis in Senna tora.</title>
        <authorList>
            <person name="Kang S.-H."/>
            <person name="Pandey R.P."/>
            <person name="Lee C.-M."/>
            <person name="Sim J.-S."/>
            <person name="Jeong J.-T."/>
            <person name="Choi B.-S."/>
            <person name="Jung M."/>
            <person name="Ginzburg D."/>
            <person name="Zhao K."/>
            <person name="Won S.Y."/>
            <person name="Oh T.-J."/>
            <person name="Yu Y."/>
            <person name="Kim N.-H."/>
            <person name="Lee O.R."/>
            <person name="Lee T.-H."/>
            <person name="Bashyal P."/>
            <person name="Kim T.-S."/>
            <person name="Lee W.-H."/>
            <person name="Kawkins C."/>
            <person name="Kim C.-K."/>
            <person name="Kim J.S."/>
            <person name="Ahn B.O."/>
            <person name="Rhee S.Y."/>
            <person name="Sohng J.K."/>
        </authorList>
    </citation>
    <scope>NUCLEOTIDE SEQUENCE</scope>
    <source>
        <tissue evidence="1">Leaf</tissue>
    </source>
</reference>
<evidence type="ECO:0000313" key="2">
    <source>
        <dbReference type="Proteomes" id="UP000634136"/>
    </source>
</evidence>
<gene>
    <name evidence="1" type="ORF">G2W53_027289</name>
</gene>
<evidence type="ECO:0000313" key="1">
    <source>
        <dbReference type="EMBL" id="KAF7821834.1"/>
    </source>
</evidence>
<proteinExistence type="predicted"/>
<dbReference type="Proteomes" id="UP000634136">
    <property type="component" value="Unassembled WGS sequence"/>
</dbReference>
<sequence length="132" mass="14509">MAGGDESINFVCDNIGLAATLDVGELERTPLPRLNDEHWQTLLNLLNKSESAIHEKMTGASWIIDTGATNHMTGLIEGLSDIKEISRCPVGLPDGSDQQRQDQQFLISLIMCVIQDCTTRMLIGVDERQDGL</sequence>
<dbReference type="OrthoDB" id="1432733at2759"/>
<protein>
    <submittedName>
        <fullName evidence="1">Retrovirus-related Pol polyprotein from transposon TNT 1-94</fullName>
    </submittedName>
</protein>